<dbReference type="EMBL" id="QEWP01000003">
    <property type="protein sequence ID" value="PWE00480.1"/>
    <property type="molecule type" value="Genomic_DNA"/>
</dbReference>
<comment type="similarity">
    <text evidence="1">Belongs to the HesA/MoeB/ThiF family.</text>
</comment>
<accession>A0A2U2BBP2</accession>
<dbReference type="PANTHER" id="PTHR10953">
    <property type="entry name" value="UBIQUITIN-ACTIVATING ENZYME E1"/>
    <property type="match status" value="1"/>
</dbReference>
<dbReference type="InterPro" id="IPR035985">
    <property type="entry name" value="Ubiquitin-activating_enz"/>
</dbReference>
<feature type="domain" description="THIF-type NAD/FAD binding fold" evidence="2">
    <location>
        <begin position="9"/>
        <end position="228"/>
    </location>
</feature>
<dbReference type="GO" id="GO:0004792">
    <property type="term" value="F:thiosulfate-cyanide sulfurtransferase activity"/>
    <property type="evidence" value="ECO:0007669"/>
    <property type="project" value="TreeGrafter"/>
</dbReference>
<dbReference type="FunFam" id="3.40.50.720:FF:000080">
    <property type="entry name" value="Thiazole biosynthesis adenylyltransferase ThiF"/>
    <property type="match status" value="1"/>
</dbReference>
<dbReference type="GO" id="GO:0008641">
    <property type="term" value="F:ubiquitin-like modifier activating enzyme activity"/>
    <property type="evidence" value="ECO:0007669"/>
    <property type="project" value="InterPro"/>
</dbReference>
<dbReference type="SUPFAM" id="SSF69572">
    <property type="entry name" value="Activating enzymes of the ubiquitin-like proteins"/>
    <property type="match status" value="1"/>
</dbReference>
<gene>
    <name evidence="3" type="ORF">DDZ16_06005</name>
</gene>
<dbReference type="GO" id="GO:0008146">
    <property type="term" value="F:sulfotransferase activity"/>
    <property type="evidence" value="ECO:0007669"/>
    <property type="project" value="TreeGrafter"/>
</dbReference>
<dbReference type="GO" id="GO:0016779">
    <property type="term" value="F:nucleotidyltransferase activity"/>
    <property type="evidence" value="ECO:0007669"/>
    <property type="project" value="TreeGrafter"/>
</dbReference>
<dbReference type="OrthoDB" id="9804286at2"/>
<proteinExistence type="inferred from homology"/>
<dbReference type="Gene3D" id="3.40.50.720">
    <property type="entry name" value="NAD(P)-binding Rossmann-like Domain"/>
    <property type="match status" value="1"/>
</dbReference>
<sequence>MNQQQQERYNRHIILPQIGEAGQQKLLNAKVLVVGAGGLGSPVLQYLAAAGVGTIGIVDDDEVSLSNLQRQILYREDQVGLPKVEMAKETLQKLNSDIDIPTFPFILDESNAEEIVSQFDIVVGATDNFHSRQCIDAETRKQRKPFVHASIGEFEGQLSVFNYQGGPSYSDLFSETPDEKNLPLGVMGVLPGILGSMQAGEVIKIILGEGEVLSGKLLVYNAMEASVNVLDFGG</sequence>
<dbReference type="AlphaFoldDB" id="A0A2U2BBP2"/>
<evidence type="ECO:0000256" key="1">
    <source>
        <dbReference type="ARBA" id="ARBA00009919"/>
    </source>
</evidence>
<protein>
    <recommendedName>
        <fullName evidence="2">THIF-type NAD/FAD binding fold domain-containing protein</fullName>
    </recommendedName>
</protein>
<evidence type="ECO:0000259" key="2">
    <source>
        <dbReference type="Pfam" id="PF00899"/>
    </source>
</evidence>
<dbReference type="PANTHER" id="PTHR10953:SF102">
    <property type="entry name" value="ADENYLYLTRANSFERASE AND SULFURTRANSFERASE MOCS3"/>
    <property type="match status" value="1"/>
</dbReference>
<keyword evidence="4" id="KW-1185">Reference proteome</keyword>
<comment type="caution">
    <text evidence="3">The sequence shown here is derived from an EMBL/GenBank/DDBJ whole genome shotgun (WGS) entry which is preliminary data.</text>
</comment>
<dbReference type="InterPro" id="IPR045886">
    <property type="entry name" value="ThiF/MoeB/HesA"/>
</dbReference>
<name>A0A2U2BBP2_9BACT</name>
<dbReference type="Proteomes" id="UP000244956">
    <property type="component" value="Unassembled WGS sequence"/>
</dbReference>
<reference evidence="3 4" key="1">
    <citation type="submission" date="2018-05" db="EMBL/GenBank/DDBJ databases">
        <title>Marinilabilia rubrum sp. nov., isolated from saltern sediment.</title>
        <authorList>
            <person name="Zhang R."/>
        </authorList>
    </citation>
    <scope>NUCLEOTIDE SEQUENCE [LARGE SCALE GENOMIC DNA]</scope>
    <source>
        <strain evidence="3 4">WTE16</strain>
    </source>
</reference>
<organism evidence="3 4">
    <name type="scientific">Marinilabilia rubra</name>
    <dbReference type="NCBI Taxonomy" id="2162893"/>
    <lineage>
        <taxon>Bacteria</taxon>
        <taxon>Pseudomonadati</taxon>
        <taxon>Bacteroidota</taxon>
        <taxon>Bacteroidia</taxon>
        <taxon>Marinilabiliales</taxon>
        <taxon>Marinilabiliaceae</taxon>
        <taxon>Marinilabilia</taxon>
    </lineage>
</organism>
<evidence type="ECO:0000313" key="4">
    <source>
        <dbReference type="Proteomes" id="UP000244956"/>
    </source>
</evidence>
<evidence type="ECO:0000313" key="3">
    <source>
        <dbReference type="EMBL" id="PWE00480.1"/>
    </source>
</evidence>
<dbReference type="CDD" id="cd00757">
    <property type="entry name" value="ThiF_MoeB_HesA_family"/>
    <property type="match status" value="1"/>
</dbReference>
<dbReference type="InterPro" id="IPR000594">
    <property type="entry name" value="ThiF_NAD_FAD-bd"/>
</dbReference>
<dbReference type="Pfam" id="PF00899">
    <property type="entry name" value="ThiF"/>
    <property type="match status" value="1"/>
</dbReference>
<dbReference type="GO" id="GO:0005829">
    <property type="term" value="C:cytosol"/>
    <property type="evidence" value="ECO:0007669"/>
    <property type="project" value="TreeGrafter"/>
</dbReference>